<sequence length="337" mass="38101">MYSSTLGRAPGPRNFFIVQNFRPGTTVTMIPVLLSLSLLLGTTVPQDTQAGPYSLTFLYTGLSRPSKGLPKFQAIAFLNDQAFFHYDSESKKAEPLEPWSQVEGMEDWEKESQLQNAREEIFLVTLKDIMDYYNDSKGSHTFQGMFGCDLWSNGSTGAYWKYAYDGRDFIKFNKEIPTWVPLDPAALQTKKKWEAEKVYVQRAKAYLEEECPGMLQRYLNLSKTHLDRQAPPSVSVTSHVVPGGKRTLQCLAYNFYPQGISLQWNKANKVSESESAESVLPSGDGTYQSWVVAEVSHQDRAPHFCHVKHSGLSQPLKVKWDERQKAQVEGNVAPQPQ</sequence>
<dbReference type="SMART" id="SM00407">
    <property type="entry name" value="IGc1"/>
    <property type="match status" value="1"/>
</dbReference>
<dbReference type="Pfam" id="PF07654">
    <property type="entry name" value="C1-set"/>
    <property type="match status" value="1"/>
</dbReference>
<dbReference type="PANTHER" id="PTHR16675">
    <property type="entry name" value="MHC CLASS I-RELATED"/>
    <property type="match status" value="1"/>
</dbReference>
<accession>A0A8B7WH60</accession>
<dbReference type="GO" id="GO:0006955">
    <property type="term" value="P:immune response"/>
    <property type="evidence" value="ECO:0007669"/>
    <property type="project" value="TreeGrafter"/>
</dbReference>
<dbReference type="GO" id="GO:0005615">
    <property type="term" value="C:extracellular space"/>
    <property type="evidence" value="ECO:0007669"/>
    <property type="project" value="TreeGrafter"/>
</dbReference>
<dbReference type="Gene3D" id="2.60.40.10">
    <property type="entry name" value="Immunoglobulins"/>
    <property type="match status" value="1"/>
</dbReference>
<dbReference type="FunFam" id="3.30.500.10:FF:000001">
    <property type="entry name" value="H-2 class I histocompatibility antigen, alpha chain"/>
    <property type="match status" value="1"/>
</dbReference>
<name>A0A8B7WH60_CASCN</name>
<proteinExistence type="predicted"/>
<dbReference type="InterPro" id="IPR011161">
    <property type="entry name" value="MHC_I-like_Ag-recog"/>
</dbReference>
<dbReference type="SUPFAM" id="SSF48726">
    <property type="entry name" value="Immunoglobulin"/>
    <property type="match status" value="1"/>
</dbReference>
<dbReference type="OrthoDB" id="8936120at2759"/>
<dbReference type="FunFam" id="2.60.40.10:FF:000204">
    <property type="entry name" value="Major histocompatibility complex, class I-related protein"/>
    <property type="match status" value="1"/>
</dbReference>
<dbReference type="RefSeq" id="XP_020042970.2">
    <property type="nucleotide sequence ID" value="XM_020187381.2"/>
</dbReference>
<evidence type="ECO:0000313" key="1">
    <source>
        <dbReference type="Proteomes" id="UP001732720"/>
    </source>
</evidence>
<dbReference type="GO" id="GO:0002476">
    <property type="term" value="P:antigen processing and presentation of endogenous peptide antigen via MHC class Ib"/>
    <property type="evidence" value="ECO:0007669"/>
    <property type="project" value="TreeGrafter"/>
</dbReference>
<dbReference type="PRINTS" id="PR01638">
    <property type="entry name" value="MHCCLASSI"/>
</dbReference>
<dbReference type="InterPro" id="IPR037055">
    <property type="entry name" value="MHC_I-like_Ag-recog_sf"/>
</dbReference>
<dbReference type="Gene3D" id="3.30.500.10">
    <property type="entry name" value="MHC class I-like antigen recognition-like"/>
    <property type="match status" value="1"/>
</dbReference>
<protein>
    <submittedName>
        <fullName evidence="2">Zinc-alpha-2-glycoprotein</fullName>
    </submittedName>
</protein>
<dbReference type="CTD" id="563"/>
<dbReference type="PROSITE" id="PS50835">
    <property type="entry name" value="IG_LIKE"/>
    <property type="match status" value="1"/>
</dbReference>
<dbReference type="PANTHER" id="PTHR16675:SF289">
    <property type="entry name" value="ZINC-ALPHA-2-GLYCOPROTEIN"/>
    <property type="match status" value="1"/>
</dbReference>
<dbReference type="KEGG" id="ccan:109701944"/>
<dbReference type="InterPro" id="IPR001039">
    <property type="entry name" value="MHC_I_a_a1/a2"/>
</dbReference>
<dbReference type="GO" id="GO:0002486">
    <property type="term" value="P:antigen processing and presentation of endogenous peptide antigen via MHC class I via ER pathway, TAP-independent"/>
    <property type="evidence" value="ECO:0007669"/>
    <property type="project" value="TreeGrafter"/>
</dbReference>
<dbReference type="SUPFAM" id="SSF54452">
    <property type="entry name" value="MHC antigen-recognition domain"/>
    <property type="match status" value="1"/>
</dbReference>
<dbReference type="Proteomes" id="UP001732720">
    <property type="component" value="Chromosome 6"/>
</dbReference>
<keyword evidence="1" id="KW-1185">Reference proteome</keyword>
<dbReference type="InterPro" id="IPR003597">
    <property type="entry name" value="Ig_C1-set"/>
</dbReference>
<dbReference type="GO" id="GO:0009897">
    <property type="term" value="C:external side of plasma membrane"/>
    <property type="evidence" value="ECO:0007669"/>
    <property type="project" value="TreeGrafter"/>
</dbReference>
<dbReference type="GO" id="GO:0001916">
    <property type="term" value="P:positive regulation of T cell mediated cytotoxicity"/>
    <property type="evidence" value="ECO:0007669"/>
    <property type="project" value="TreeGrafter"/>
</dbReference>
<dbReference type="InterPro" id="IPR007110">
    <property type="entry name" value="Ig-like_dom"/>
</dbReference>
<gene>
    <name evidence="2" type="primary">Azgp1</name>
</gene>
<dbReference type="InterPro" id="IPR036179">
    <property type="entry name" value="Ig-like_dom_sf"/>
</dbReference>
<dbReference type="InterPro" id="IPR013783">
    <property type="entry name" value="Ig-like_fold"/>
</dbReference>
<dbReference type="InterPro" id="IPR011162">
    <property type="entry name" value="MHC_I/II-like_Ag-recog"/>
</dbReference>
<reference evidence="2" key="1">
    <citation type="submission" date="2025-08" db="UniProtKB">
        <authorList>
            <consortium name="RefSeq"/>
        </authorList>
    </citation>
    <scope>IDENTIFICATION</scope>
</reference>
<evidence type="ECO:0000313" key="2">
    <source>
        <dbReference type="RefSeq" id="XP_020042970.2"/>
    </source>
</evidence>
<organism evidence="2">
    <name type="scientific">Castor canadensis</name>
    <name type="common">American beaver</name>
    <dbReference type="NCBI Taxonomy" id="51338"/>
    <lineage>
        <taxon>Eukaryota</taxon>
        <taxon>Metazoa</taxon>
        <taxon>Chordata</taxon>
        <taxon>Craniata</taxon>
        <taxon>Vertebrata</taxon>
        <taxon>Euteleostomi</taxon>
        <taxon>Mammalia</taxon>
        <taxon>Eutheria</taxon>
        <taxon>Euarchontoglires</taxon>
        <taxon>Glires</taxon>
        <taxon>Rodentia</taxon>
        <taxon>Castorimorpha</taxon>
        <taxon>Castoridae</taxon>
        <taxon>Castor</taxon>
    </lineage>
</organism>
<dbReference type="Pfam" id="PF00129">
    <property type="entry name" value="MHC_I"/>
    <property type="match status" value="1"/>
</dbReference>
<dbReference type="InterPro" id="IPR050208">
    <property type="entry name" value="MHC_class-I_related"/>
</dbReference>
<dbReference type="CDD" id="cd21010">
    <property type="entry name" value="IgC1_MHC-like_ZAG"/>
    <property type="match status" value="1"/>
</dbReference>